<evidence type="ECO:0000313" key="13">
    <source>
        <dbReference type="Proteomes" id="UP000268535"/>
    </source>
</evidence>
<evidence type="ECO:0000256" key="9">
    <source>
        <dbReference type="ARBA" id="ARBA00038030"/>
    </source>
</evidence>
<keyword evidence="6" id="KW-1133">Transmembrane helix</keyword>
<keyword evidence="8" id="KW-0472">Membrane</keyword>
<dbReference type="PANTHER" id="PTHR46208">
    <property type="entry name" value="MITOCHONDRIAL IMPORT RECEPTOR SUBUNIT TOM70"/>
    <property type="match status" value="1"/>
</dbReference>
<keyword evidence="3" id="KW-0677">Repeat</keyword>
<evidence type="ECO:0000256" key="5">
    <source>
        <dbReference type="ARBA" id="ARBA00022803"/>
    </source>
</evidence>
<dbReference type="Gene3D" id="1.25.40.10">
    <property type="entry name" value="Tetratricopeptide repeat domain"/>
    <property type="match status" value="1"/>
</dbReference>
<feature type="compositionally biased region" description="Low complexity" evidence="11">
    <location>
        <begin position="91"/>
        <end position="101"/>
    </location>
</feature>
<gene>
    <name evidence="12" type="ORF">CAUPRSCDRAFT_11428</name>
</gene>
<feature type="region of interest" description="Disordered" evidence="11">
    <location>
        <begin position="65"/>
        <end position="116"/>
    </location>
</feature>
<evidence type="ECO:0000256" key="8">
    <source>
        <dbReference type="ARBA" id="ARBA00023136"/>
    </source>
</evidence>
<name>A0A4P9WW19_9FUNG</name>
<comment type="similarity">
    <text evidence="9">Belongs to the Tom70 family.</text>
</comment>
<dbReference type="AlphaFoldDB" id="A0A4P9WW19"/>
<evidence type="ECO:0000256" key="7">
    <source>
        <dbReference type="ARBA" id="ARBA00023128"/>
    </source>
</evidence>
<keyword evidence="4" id="KW-1000">Mitochondrion outer membrane</keyword>
<organism evidence="12 13">
    <name type="scientific">Caulochytrium protostelioides</name>
    <dbReference type="NCBI Taxonomy" id="1555241"/>
    <lineage>
        <taxon>Eukaryota</taxon>
        <taxon>Fungi</taxon>
        <taxon>Fungi incertae sedis</taxon>
        <taxon>Chytridiomycota</taxon>
        <taxon>Chytridiomycota incertae sedis</taxon>
        <taxon>Chytridiomycetes</taxon>
        <taxon>Caulochytriales</taxon>
        <taxon>Caulochytriaceae</taxon>
        <taxon>Caulochytrium</taxon>
    </lineage>
</organism>
<accession>A0A4P9WW19</accession>
<reference evidence="13" key="1">
    <citation type="journal article" date="2018" name="Nat. Microbiol.">
        <title>Leveraging single-cell genomics to expand the fungal tree of life.</title>
        <authorList>
            <person name="Ahrendt S.R."/>
            <person name="Quandt C.A."/>
            <person name="Ciobanu D."/>
            <person name="Clum A."/>
            <person name="Salamov A."/>
            <person name="Andreopoulos B."/>
            <person name="Cheng J.F."/>
            <person name="Woyke T."/>
            <person name="Pelin A."/>
            <person name="Henrissat B."/>
            <person name="Reynolds N.K."/>
            <person name="Benny G.L."/>
            <person name="Smith M.E."/>
            <person name="James T.Y."/>
            <person name="Grigoriev I.V."/>
        </authorList>
    </citation>
    <scope>NUCLEOTIDE SEQUENCE [LARGE SCALE GENOMIC DNA]</scope>
    <source>
        <strain evidence="13">ATCC 52028</strain>
    </source>
</reference>
<evidence type="ECO:0000313" key="12">
    <source>
        <dbReference type="EMBL" id="RKO96872.1"/>
    </source>
</evidence>
<dbReference type="SUPFAM" id="SSF48452">
    <property type="entry name" value="TPR-like"/>
    <property type="match status" value="1"/>
</dbReference>
<dbReference type="PROSITE" id="PS50005">
    <property type="entry name" value="TPR"/>
    <property type="match status" value="1"/>
</dbReference>
<dbReference type="Proteomes" id="UP000268535">
    <property type="component" value="Unassembled WGS sequence"/>
</dbReference>
<dbReference type="SMART" id="SM00028">
    <property type="entry name" value="TPR"/>
    <property type="match status" value="3"/>
</dbReference>
<sequence>MSSYPSRPVAAVKTAQTAASATSAAVTTTSKFLAVKRWVQDHPVMAVAALLAVGTGVTYYVQTTQASRGPSKGGRKAGGKPGKKAAKSDKSSSSPESASPSISTSQESLSNETDESALFPEDITALNETERKLLANRAKQHGNTYYARGDLKDAIRLYTQAIALHADPMFYSNRAACYLRTKQWLEVIADTSAALELAPRYVKAISRRAQAFEAMGMWNEALKDWTSLAVLEGFKVQSTLEASDRVIHQLAEARATELTQSRAKKLPSGAFVTAYMQAFHAHSPEALAIHLSLVPKTE</sequence>
<dbReference type="GO" id="GO:0030943">
    <property type="term" value="F:mitochondrion targeting sequence binding"/>
    <property type="evidence" value="ECO:0007669"/>
    <property type="project" value="TreeGrafter"/>
</dbReference>
<evidence type="ECO:0000256" key="4">
    <source>
        <dbReference type="ARBA" id="ARBA00022787"/>
    </source>
</evidence>
<dbReference type="InterPro" id="IPR011990">
    <property type="entry name" value="TPR-like_helical_dom_sf"/>
</dbReference>
<evidence type="ECO:0000256" key="6">
    <source>
        <dbReference type="ARBA" id="ARBA00022989"/>
    </source>
</evidence>
<evidence type="ECO:0000256" key="2">
    <source>
        <dbReference type="ARBA" id="ARBA00022692"/>
    </source>
</evidence>
<keyword evidence="2" id="KW-0812">Transmembrane</keyword>
<evidence type="ECO:0000256" key="3">
    <source>
        <dbReference type="ARBA" id="ARBA00022737"/>
    </source>
</evidence>
<dbReference type="InterPro" id="IPR019734">
    <property type="entry name" value="TPR_rpt"/>
</dbReference>
<evidence type="ECO:0000256" key="1">
    <source>
        <dbReference type="ARBA" id="ARBA00004572"/>
    </source>
</evidence>
<dbReference type="GO" id="GO:0045039">
    <property type="term" value="P:protein insertion into mitochondrial inner membrane"/>
    <property type="evidence" value="ECO:0007669"/>
    <property type="project" value="TreeGrafter"/>
</dbReference>
<dbReference type="PANTHER" id="PTHR46208:SF1">
    <property type="entry name" value="MITOCHONDRIAL IMPORT RECEPTOR SUBUNIT TOM70"/>
    <property type="match status" value="1"/>
</dbReference>
<keyword evidence="7" id="KW-0496">Mitochondrion</keyword>
<feature type="repeat" description="TPR" evidence="10">
    <location>
        <begin position="135"/>
        <end position="168"/>
    </location>
</feature>
<comment type="subcellular location">
    <subcellularLocation>
        <location evidence="1">Mitochondrion outer membrane</location>
        <topology evidence="1">Single-pass membrane protein</topology>
    </subcellularLocation>
</comment>
<feature type="compositionally biased region" description="Basic residues" evidence="11">
    <location>
        <begin position="73"/>
        <end position="85"/>
    </location>
</feature>
<feature type="compositionally biased region" description="Polar residues" evidence="11">
    <location>
        <begin position="102"/>
        <end position="111"/>
    </location>
</feature>
<dbReference type="GO" id="GO:0005741">
    <property type="term" value="C:mitochondrial outer membrane"/>
    <property type="evidence" value="ECO:0007669"/>
    <property type="project" value="UniProtKB-SubCell"/>
</dbReference>
<evidence type="ECO:0000256" key="11">
    <source>
        <dbReference type="SAM" id="MobiDB-lite"/>
    </source>
</evidence>
<protein>
    <submittedName>
        <fullName evidence="12">TPR-like protein</fullName>
    </submittedName>
</protein>
<feature type="non-terminal residue" evidence="12">
    <location>
        <position position="298"/>
    </location>
</feature>
<keyword evidence="5 10" id="KW-0802">TPR repeat</keyword>
<dbReference type="EMBL" id="ML009554">
    <property type="protein sequence ID" value="RKO96872.1"/>
    <property type="molecule type" value="Genomic_DNA"/>
</dbReference>
<proteinExistence type="inferred from homology"/>
<dbReference type="GO" id="GO:0008320">
    <property type="term" value="F:protein transmembrane transporter activity"/>
    <property type="evidence" value="ECO:0007669"/>
    <property type="project" value="TreeGrafter"/>
</dbReference>
<evidence type="ECO:0000256" key="10">
    <source>
        <dbReference type="PROSITE-ProRule" id="PRU00339"/>
    </source>
</evidence>
<dbReference type="GO" id="GO:0030150">
    <property type="term" value="P:protein import into mitochondrial matrix"/>
    <property type="evidence" value="ECO:0007669"/>
    <property type="project" value="TreeGrafter"/>
</dbReference>